<dbReference type="OrthoDB" id="6429476at2759"/>
<dbReference type="GO" id="GO:0071897">
    <property type="term" value="P:DNA biosynthetic process"/>
    <property type="evidence" value="ECO:0007669"/>
    <property type="project" value="UniProtKB-ARBA"/>
</dbReference>
<dbReference type="SUPFAM" id="SSF56672">
    <property type="entry name" value="DNA/RNA polymerases"/>
    <property type="match status" value="1"/>
</dbReference>
<keyword evidence="2" id="KW-1185">Reference proteome</keyword>
<sequence length="88" mass="9898">MAGVDHRKVHGQVLLTSGDYRRLNTQTIPDRFPIAHAHDFADNLFNQKIFSAIDLARAYHQIPVAAADVPKTAAITPFGLFEFLFMLF</sequence>
<dbReference type="InterPro" id="IPR043502">
    <property type="entry name" value="DNA/RNA_pol_sf"/>
</dbReference>
<dbReference type="AlphaFoldDB" id="A0A4Y2L9Y9"/>
<dbReference type="Proteomes" id="UP000499080">
    <property type="component" value="Unassembled WGS sequence"/>
</dbReference>
<accession>A0A4Y2L9Y9</accession>
<dbReference type="InterPro" id="IPR043128">
    <property type="entry name" value="Rev_trsase/Diguanyl_cyclase"/>
</dbReference>
<gene>
    <name evidence="1" type="ORF">AVEN_206242_1</name>
</gene>
<name>A0A4Y2L9Y9_ARAVE</name>
<comment type="caution">
    <text evidence="1">The sequence shown here is derived from an EMBL/GenBank/DDBJ whole genome shotgun (WGS) entry which is preliminary data.</text>
</comment>
<dbReference type="PANTHER" id="PTHR24559:SF444">
    <property type="entry name" value="REVERSE TRANSCRIPTASE DOMAIN-CONTAINING PROTEIN"/>
    <property type="match status" value="1"/>
</dbReference>
<dbReference type="Gene3D" id="3.30.70.270">
    <property type="match status" value="1"/>
</dbReference>
<dbReference type="Gene3D" id="3.10.10.10">
    <property type="entry name" value="HIV Type 1 Reverse Transcriptase, subunit A, domain 1"/>
    <property type="match status" value="1"/>
</dbReference>
<evidence type="ECO:0000313" key="2">
    <source>
        <dbReference type="Proteomes" id="UP000499080"/>
    </source>
</evidence>
<reference evidence="1 2" key="1">
    <citation type="journal article" date="2019" name="Sci. Rep.">
        <title>Orb-weaving spider Araneus ventricosus genome elucidates the spidroin gene catalogue.</title>
        <authorList>
            <person name="Kono N."/>
            <person name="Nakamura H."/>
            <person name="Ohtoshi R."/>
            <person name="Moran D.A.P."/>
            <person name="Shinohara A."/>
            <person name="Yoshida Y."/>
            <person name="Fujiwara M."/>
            <person name="Mori M."/>
            <person name="Tomita M."/>
            <person name="Arakawa K."/>
        </authorList>
    </citation>
    <scope>NUCLEOTIDE SEQUENCE [LARGE SCALE GENOMIC DNA]</scope>
</reference>
<dbReference type="EMBL" id="BGPR01005489">
    <property type="protein sequence ID" value="GBN10653.1"/>
    <property type="molecule type" value="Genomic_DNA"/>
</dbReference>
<evidence type="ECO:0000313" key="1">
    <source>
        <dbReference type="EMBL" id="GBN10653.1"/>
    </source>
</evidence>
<dbReference type="PANTHER" id="PTHR24559">
    <property type="entry name" value="TRANSPOSON TY3-I GAG-POL POLYPROTEIN"/>
    <property type="match status" value="1"/>
</dbReference>
<organism evidence="1 2">
    <name type="scientific">Araneus ventricosus</name>
    <name type="common">Orbweaver spider</name>
    <name type="synonym">Epeira ventricosa</name>
    <dbReference type="NCBI Taxonomy" id="182803"/>
    <lineage>
        <taxon>Eukaryota</taxon>
        <taxon>Metazoa</taxon>
        <taxon>Ecdysozoa</taxon>
        <taxon>Arthropoda</taxon>
        <taxon>Chelicerata</taxon>
        <taxon>Arachnida</taxon>
        <taxon>Araneae</taxon>
        <taxon>Araneomorphae</taxon>
        <taxon>Entelegynae</taxon>
        <taxon>Araneoidea</taxon>
        <taxon>Araneidae</taxon>
        <taxon>Araneus</taxon>
    </lineage>
</organism>
<protein>
    <recommendedName>
        <fullName evidence="3">Reverse transcriptase domain-containing protein</fullName>
    </recommendedName>
</protein>
<evidence type="ECO:0008006" key="3">
    <source>
        <dbReference type="Google" id="ProtNLM"/>
    </source>
</evidence>
<dbReference type="InterPro" id="IPR053134">
    <property type="entry name" value="RNA-dir_DNA_polymerase"/>
</dbReference>
<proteinExistence type="predicted"/>